<dbReference type="GO" id="GO:0016787">
    <property type="term" value="F:hydrolase activity"/>
    <property type="evidence" value="ECO:0007669"/>
    <property type="project" value="UniProtKB-KW"/>
</dbReference>
<name>A0ABP9WQ48_9GAMM</name>
<organism evidence="2 3">
    <name type="scientific">Microbulbifer aestuariivivens</name>
    <dbReference type="NCBI Taxonomy" id="1908308"/>
    <lineage>
        <taxon>Bacteria</taxon>
        <taxon>Pseudomonadati</taxon>
        <taxon>Pseudomonadota</taxon>
        <taxon>Gammaproteobacteria</taxon>
        <taxon>Cellvibrionales</taxon>
        <taxon>Microbulbiferaceae</taxon>
        <taxon>Microbulbifer</taxon>
    </lineage>
</organism>
<dbReference type="RefSeq" id="WP_345550947.1">
    <property type="nucleotide sequence ID" value="NZ_BAABRT010000013.1"/>
</dbReference>
<evidence type="ECO:0000259" key="1">
    <source>
        <dbReference type="PROSITE" id="PS51154"/>
    </source>
</evidence>
<dbReference type="Pfam" id="PF01661">
    <property type="entry name" value="Macro"/>
    <property type="match status" value="1"/>
</dbReference>
<reference evidence="2 3" key="1">
    <citation type="submission" date="2024-02" db="EMBL/GenBank/DDBJ databases">
        <title>Microbulbifer aestuariivivens NBRC 112533.</title>
        <authorList>
            <person name="Ichikawa N."/>
            <person name="Katano-Makiyama Y."/>
            <person name="Hidaka K."/>
        </authorList>
    </citation>
    <scope>NUCLEOTIDE SEQUENCE [LARGE SCALE GENOMIC DNA]</scope>
    <source>
        <strain evidence="2 3">NBRC 112533</strain>
    </source>
</reference>
<dbReference type="Proteomes" id="UP001408594">
    <property type="component" value="Unassembled WGS sequence"/>
</dbReference>
<sequence length="174" mass="18796">MKGIKLTSGDILTIGAGALVCPAHKHLIRGRGLSEQVFERGGEALEAACALQSECPVGEARLTRAYGLPVTYLIHTVTPQWTSGDQWGARALAQLGQCYTSALDLALASGIRTLLFPALGAGRNHFPHSLAAHRALEVLVPRADEFEQLTVCLHTRGALADWRQVQQRFFTPSL</sequence>
<evidence type="ECO:0000313" key="2">
    <source>
        <dbReference type="EMBL" id="GAA5525332.1"/>
    </source>
</evidence>
<evidence type="ECO:0000313" key="3">
    <source>
        <dbReference type="Proteomes" id="UP001408594"/>
    </source>
</evidence>
<comment type="caution">
    <text evidence="2">The sequence shown here is derived from an EMBL/GenBank/DDBJ whole genome shotgun (WGS) entry which is preliminary data.</text>
</comment>
<dbReference type="PANTHER" id="PTHR11106:SF27">
    <property type="entry name" value="MACRO DOMAIN-CONTAINING PROTEIN"/>
    <property type="match status" value="1"/>
</dbReference>
<dbReference type="EMBL" id="BAABRT010000013">
    <property type="protein sequence ID" value="GAA5525332.1"/>
    <property type="molecule type" value="Genomic_DNA"/>
</dbReference>
<proteinExistence type="predicted"/>
<gene>
    <name evidence="2" type="ORF">Maes01_01898</name>
</gene>
<dbReference type="SUPFAM" id="SSF52949">
    <property type="entry name" value="Macro domain-like"/>
    <property type="match status" value="1"/>
</dbReference>
<dbReference type="Gene3D" id="3.40.220.10">
    <property type="entry name" value="Leucine Aminopeptidase, subunit E, domain 1"/>
    <property type="match status" value="1"/>
</dbReference>
<dbReference type="PROSITE" id="PS51154">
    <property type="entry name" value="MACRO"/>
    <property type="match status" value="1"/>
</dbReference>
<dbReference type="SMART" id="SM00506">
    <property type="entry name" value="A1pp"/>
    <property type="match status" value="1"/>
</dbReference>
<dbReference type="InterPro" id="IPR002589">
    <property type="entry name" value="Macro_dom"/>
</dbReference>
<keyword evidence="2" id="KW-0378">Hydrolase</keyword>
<accession>A0ABP9WQ48</accession>
<dbReference type="PANTHER" id="PTHR11106">
    <property type="entry name" value="GANGLIOSIDE INDUCED DIFFERENTIATION ASSOCIATED PROTEIN 2-RELATED"/>
    <property type="match status" value="1"/>
</dbReference>
<feature type="domain" description="Macro" evidence="1">
    <location>
        <begin position="1"/>
        <end position="174"/>
    </location>
</feature>
<dbReference type="InterPro" id="IPR043472">
    <property type="entry name" value="Macro_dom-like"/>
</dbReference>
<protein>
    <submittedName>
        <fullName evidence="2">Protein-ADP-ribose hydrolase</fullName>
    </submittedName>
</protein>
<keyword evidence="3" id="KW-1185">Reference proteome</keyword>